<evidence type="ECO:0000256" key="1">
    <source>
        <dbReference type="SAM" id="MobiDB-lite"/>
    </source>
</evidence>
<keyword evidence="3" id="KW-1185">Reference proteome</keyword>
<feature type="compositionally biased region" description="Low complexity" evidence="1">
    <location>
        <begin position="141"/>
        <end position="158"/>
    </location>
</feature>
<evidence type="ECO:0000313" key="3">
    <source>
        <dbReference type="Proteomes" id="UP000540423"/>
    </source>
</evidence>
<dbReference type="AlphaFoldDB" id="A0A7X0HFE7"/>
<dbReference type="NCBIfam" id="TIGR03544">
    <property type="entry name" value="DivI1A_domain"/>
    <property type="match status" value="1"/>
</dbReference>
<feature type="compositionally biased region" description="Pro residues" evidence="1">
    <location>
        <begin position="159"/>
        <end position="168"/>
    </location>
</feature>
<reference evidence="2 3" key="1">
    <citation type="submission" date="2020-08" db="EMBL/GenBank/DDBJ databases">
        <title>Genomic Encyclopedia of Type Strains, Phase IV (KMG-IV): sequencing the most valuable type-strain genomes for metagenomic binning, comparative biology and taxonomic classification.</title>
        <authorList>
            <person name="Goeker M."/>
        </authorList>
    </citation>
    <scope>NUCLEOTIDE SEQUENCE [LARGE SCALE GENOMIC DNA]</scope>
    <source>
        <strain evidence="2 3">DSM 40141</strain>
    </source>
</reference>
<sequence>MFFFLLLAMVVVVAAVTLAVVGGGDEGTLPEAGPDHLTDPLPLTRPVGRADIEALRLPLAPRGYRMADVDDVLGRVGAELAERDARIAELEAALAGAGTRTAHDDRTALPADPAPRSWAAPRPLWEPTAPTRSAGEPDEPTPAFEAPAAPTPASTAPTVPGPDAPAPAGPATERPARDGEEPPSASGPGGRLGHETGGHGLPDDAPSPEDAPRPGTGSAQEGPGR</sequence>
<dbReference type="Proteomes" id="UP000540423">
    <property type="component" value="Unassembled WGS sequence"/>
</dbReference>
<dbReference type="InterPro" id="IPR019933">
    <property type="entry name" value="DivIVA_domain"/>
</dbReference>
<dbReference type="EMBL" id="JACHEM010000003">
    <property type="protein sequence ID" value="MBB6435307.1"/>
    <property type="molecule type" value="Genomic_DNA"/>
</dbReference>
<proteinExistence type="predicted"/>
<evidence type="ECO:0000313" key="2">
    <source>
        <dbReference type="EMBL" id="MBB6435307.1"/>
    </source>
</evidence>
<feature type="region of interest" description="Disordered" evidence="1">
    <location>
        <begin position="96"/>
        <end position="225"/>
    </location>
</feature>
<name>A0A7X0HFE7_9ACTN</name>
<organism evidence="2 3">
    <name type="scientific">Streptomyces candidus</name>
    <dbReference type="NCBI Taxonomy" id="67283"/>
    <lineage>
        <taxon>Bacteria</taxon>
        <taxon>Bacillati</taxon>
        <taxon>Actinomycetota</taxon>
        <taxon>Actinomycetes</taxon>
        <taxon>Kitasatosporales</taxon>
        <taxon>Streptomycetaceae</taxon>
        <taxon>Streptomyces</taxon>
    </lineage>
</organism>
<accession>A0A7X0HFE7</accession>
<protein>
    <submittedName>
        <fullName evidence="2">DivIVA domain-containing protein</fullName>
    </submittedName>
</protein>
<gene>
    <name evidence="2" type="ORF">HNQ79_001758</name>
</gene>
<comment type="caution">
    <text evidence="2">The sequence shown here is derived from an EMBL/GenBank/DDBJ whole genome shotgun (WGS) entry which is preliminary data.</text>
</comment>